<comment type="caution">
    <text evidence="1">The sequence shown here is derived from an EMBL/GenBank/DDBJ whole genome shotgun (WGS) entry which is preliminary data.</text>
</comment>
<proteinExistence type="predicted"/>
<dbReference type="OrthoDB" id="9781481at2"/>
<sequence>MAHWQIAAGSTGRDYSSRFVRHGLAFVGGEWQCDAMAQVQPGDVVILKRGRGQIITVGTVVTRAGQHRGQGDKPWLRDFDGWDLAAWCNVDWHVPPTPIAVTGLTRATIQGVGQQHLIKIADRVLTDTPARLDYEPEPVPTQEVSEEHMITHLVRLGLRPGDADELTQAMRRIRLLARFYLGRDWGLTKEHETRTFLVVPLLIALGWAEQRIQVELAVPGVGRADVACFRVPVTHVDQAGDCVMLIETKGLSQGLDYAPKQAHRYAEKFPSCQVVLVTNGYCYKAYKRAIDGTFALHPSAYLNLMQPRTRYPIDPVNVGGALDVLEMLLPR</sequence>
<protein>
    <recommendedName>
        <fullName evidence="3">Type I restriction enzyme R protein N-terminal domain-containing protein</fullName>
    </recommendedName>
</protein>
<name>A0A4Q2R9J0_9HYPH</name>
<accession>A0A4Q2R9J0</accession>
<keyword evidence="2" id="KW-1185">Reference proteome</keyword>
<evidence type="ECO:0008006" key="3">
    <source>
        <dbReference type="Google" id="ProtNLM"/>
    </source>
</evidence>
<dbReference type="AlphaFoldDB" id="A0A4Q2R9J0"/>
<evidence type="ECO:0000313" key="2">
    <source>
        <dbReference type="Proteomes" id="UP000289411"/>
    </source>
</evidence>
<dbReference type="EMBL" id="QYBC01000014">
    <property type="protein sequence ID" value="RYB03498.1"/>
    <property type="molecule type" value="Genomic_DNA"/>
</dbReference>
<dbReference type="RefSeq" id="WP_129220452.1">
    <property type="nucleotide sequence ID" value="NZ_QYBC01000014.1"/>
</dbReference>
<reference evidence="1 2" key="2">
    <citation type="submission" date="2019-02" db="EMBL/GenBank/DDBJ databases">
        <title>'Lichenibacterium ramalinii' gen. nov. sp. nov., 'Lichenibacterium minor' gen. nov. sp. nov.</title>
        <authorList>
            <person name="Pankratov T."/>
        </authorList>
    </citation>
    <scope>NUCLEOTIDE SEQUENCE [LARGE SCALE GENOMIC DNA]</scope>
    <source>
        <strain evidence="1 2">RmlP001</strain>
    </source>
</reference>
<evidence type="ECO:0000313" key="1">
    <source>
        <dbReference type="EMBL" id="RYB03498.1"/>
    </source>
</evidence>
<reference evidence="1 2" key="1">
    <citation type="submission" date="2018-09" db="EMBL/GenBank/DDBJ databases">
        <authorList>
            <person name="Grouzdev D.S."/>
            <person name="Krutkina M.S."/>
        </authorList>
    </citation>
    <scope>NUCLEOTIDE SEQUENCE [LARGE SCALE GENOMIC DNA]</scope>
    <source>
        <strain evidence="1 2">RmlP001</strain>
    </source>
</reference>
<dbReference type="Proteomes" id="UP000289411">
    <property type="component" value="Unassembled WGS sequence"/>
</dbReference>
<organism evidence="1 2">
    <name type="scientific">Lichenibacterium ramalinae</name>
    <dbReference type="NCBI Taxonomy" id="2316527"/>
    <lineage>
        <taxon>Bacteria</taxon>
        <taxon>Pseudomonadati</taxon>
        <taxon>Pseudomonadota</taxon>
        <taxon>Alphaproteobacteria</taxon>
        <taxon>Hyphomicrobiales</taxon>
        <taxon>Lichenihabitantaceae</taxon>
        <taxon>Lichenibacterium</taxon>
    </lineage>
</organism>
<gene>
    <name evidence="1" type="ORF">D3272_17240</name>
</gene>